<accession>A0A5C5E4I7</accession>
<name>A0A5C5E4I7_9LACT</name>
<dbReference type="PRINTS" id="PR00032">
    <property type="entry name" value="HTHARAC"/>
</dbReference>
<dbReference type="Gene3D" id="1.10.10.60">
    <property type="entry name" value="Homeodomain-like"/>
    <property type="match status" value="2"/>
</dbReference>
<dbReference type="GO" id="GO:0043565">
    <property type="term" value="F:sequence-specific DNA binding"/>
    <property type="evidence" value="ECO:0007669"/>
    <property type="project" value="InterPro"/>
</dbReference>
<protein>
    <submittedName>
        <fullName evidence="5">AraC family transcriptional regulator</fullName>
    </submittedName>
</protein>
<dbReference type="AlphaFoldDB" id="A0A5C5E4I7"/>
<organism evidence="5 6">
    <name type="scientific">Trichococcus shcherbakoviae subsp. psychrophilus</name>
    <dbReference type="NCBI Taxonomy" id="2585775"/>
    <lineage>
        <taxon>Bacteria</taxon>
        <taxon>Bacillati</taxon>
        <taxon>Bacillota</taxon>
        <taxon>Bacilli</taxon>
        <taxon>Lactobacillales</taxon>
        <taxon>Carnobacteriaceae</taxon>
        <taxon>Trichococcus</taxon>
    </lineage>
</organism>
<dbReference type="PROSITE" id="PS01124">
    <property type="entry name" value="HTH_ARAC_FAMILY_2"/>
    <property type="match status" value="1"/>
</dbReference>
<evidence type="ECO:0000313" key="6">
    <source>
        <dbReference type="Proteomes" id="UP000313395"/>
    </source>
</evidence>
<keyword evidence="3" id="KW-0804">Transcription</keyword>
<evidence type="ECO:0000256" key="2">
    <source>
        <dbReference type="ARBA" id="ARBA00023125"/>
    </source>
</evidence>
<evidence type="ECO:0000259" key="4">
    <source>
        <dbReference type="PROSITE" id="PS01124"/>
    </source>
</evidence>
<dbReference type="Pfam" id="PF12833">
    <property type="entry name" value="HTH_18"/>
    <property type="match status" value="1"/>
</dbReference>
<dbReference type="EMBL" id="VENO01000007">
    <property type="protein sequence ID" value="TNV67829.1"/>
    <property type="molecule type" value="Genomic_DNA"/>
</dbReference>
<dbReference type="Gene3D" id="2.60.120.10">
    <property type="entry name" value="Jelly Rolls"/>
    <property type="match status" value="1"/>
</dbReference>
<keyword evidence="1" id="KW-0805">Transcription regulation</keyword>
<comment type="caution">
    <text evidence="5">The sequence shown here is derived from an EMBL/GenBank/DDBJ whole genome shotgun (WGS) entry which is preliminary data.</text>
</comment>
<dbReference type="PANTHER" id="PTHR43280">
    <property type="entry name" value="ARAC-FAMILY TRANSCRIPTIONAL REGULATOR"/>
    <property type="match status" value="1"/>
</dbReference>
<dbReference type="InterPro" id="IPR003313">
    <property type="entry name" value="AraC-bd"/>
</dbReference>
<dbReference type="InterPro" id="IPR011051">
    <property type="entry name" value="RmlC_Cupin_sf"/>
</dbReference>
<sequence length="329" mass="38685">MLVVAVTMSRNYINMRLFYIRRCRMRYKSIDDQLIGIDDKFQNIWANGEISIENQLKDLLKNNNQEIFTVSHKMDEATPEHKHTFYEIMYVYKGAILNITQNKNIYMSEGDFCIMNLASSHSLQVLDASAILVNICIRKESFTNGYLRSFYENDNLISLFFREKSEEDYLYFPKRIKSDINLTISEILSYSDGDLPTNNFRLAGNILLLLAELLDREAYSYHGIDEKTFEILTYISKNYQHTSLEDIADKFNYNKTYLSRYIKQHVGKQLTTLITEQKMDQASKLLLTTQVPVSTIAEDLGYQSLSHFHKVFKNWFELTPNEYRNNSRK</sequence>
<feature type="domain" description="HTH araC/xylS-type" evidence="4">
    <location>
        <begin position="229"/>
        <end position="326"/>
    </location>
</feature>
<dbReference type="PROSITE" id="PS00041">
    <property type="entry name" value="HTH_ARAC_FAMILY_1"/>
    <property type="match status" value="1"/>
</dbReference>
<dbReference type="Pfam" id="PF02311">
    <property type="entry name" value="AraC_binding"/>
    <property type="match status" value="1"/>
</dbReference>
<dbReference type="SMART" id="SM00342">
    <property type="entry name" value="HTH_ARAC"/>
    <property type="match status" value="1"/>
</dbReference>
<dbReference type="InterPro" id="IPR009057">
    <property type="entry name" value="Homeodomain-like_sf"/>
</dbReference>
<evidence type="ECO:0000256" key="3">
    <source>
        <dbReference type="ARBA" id="ARBA00023163"/>
    </source>
</evidence>
<keyword evidence="6" id="KW-1185">Reference proteome</keyword>
<dbReference type="InterPro" id="IPR018060">
    <property type="entry name" value="HTH_AraC"/>
</dbReference>
<proteinExistence type="predicted"/>
<dbReference type="InterPro" id="IPR018062">
    <property type="entry name" value="HTH_AraC-typ_CS"/>
</dbReference>
<keyword evidence="2" id="KW-0238">DNA-binding</keyword>
<dbReference type="SUPFAM" id="SSF46689">
    <property type="entry name" value="Homeodomain-like"/>
    <property type="match status" value="1"/>
</dbReference>
<dbReference type="InterPro" id="IPR020449">
    <property type="entry name" value="Tscrpt_reg_AraC-type_HTH"/>
</dbReference>
<gene>
    <name evidence="5" type="ORF">FHK04_14385</name>
</gene>
<dbReference type="GO" id="GO:0003700">
    <property type="term" value="F:DNA-binding transcription factor activity"/>
    <property type="evidence" value="ECO:0007669"/>
    <property type="project" value="InterPro"/>
</dbReference>
<dbReference type="Proteomes" id="UP000313395">
    <property type="component" value="Unassembled WGS sequence"/>
</dbReference>
<dbReference type="PANTHER" id="PTHR43280:SF2">
    <property type="entry name" value="HTH-TYPE TRANSCRIPTIONAL REGULATOR EXSA"/>
    <property type="match status" value="1"/>
</dbReference>
<evidence type="ECO:0000256" key="1">
    <source>
        <dbReference type="ARBA" id="ARBA00023015"/>
    </source>
</evidence>
<evidence type="ECO:0000313" key="5">
    <source>
        <dbReference type="EMBL" id="TNV67829.1"/>
    </source>
</evidence>
<dbReference type="InterPro" id="IPR014710">
    <property type="entry name" value="RmlC-like_jellyroll"/>
</dbReference>
<reference evidence="5 6" key="1">
    <citation type="submission" date="2019-06" db="EMBL/GenBank/DDBJ databases">
        <title>Description Trichococcus psychrophilus sp. nov., isolated from a cold spring, by genomic and phenotypic analyses.</title>
        <authorList>
            <person name="Zakharyuk A."/>
        </authorList>
    </citation>
    <scope>NUCLEOTIDE SEQUENCE [LARGE SCALE GENOMIC DNA]</scope>
    <source>
        <strain evidence="5 6">SKBG</strain>
    </source>
</reference>
<dbReference type="SUPFAM" id="SSF51182">
    <property type="entry name" value="RmlC-like cupins"/>
    <property type="match status" value="1"/>
</dbReference>